<feature type="transmembrane region" description="Helical" evidence="1">
    <location>
        <begin position="121"/>
        <end position="138"/>
    </location>
</feature>
<proteinExistence type="predicted"/>
<evidence type="ECO:0000313" key="3">
    <source>
        <dbReference type="EMBL" id="MEK8027940.1"/>
    </source>
</evidence>
<feature type="transmembrane region" description="Helical" evidence="1">
    <location>
        <begin position="41"/>
        <end position="63"/>
    </location>
</feature>
<reference evidence="3 4" key="1">
    <citation type="submission" date="2024-04" db="EMBL/GenBank/DDBJ databases">
        <title>Novel species of the genus Ideonella isolated from streams.</title>
        <authorList>
            <person name="Lu H."/>
        </authorList>
    </citation>
    <scope>NUCLEOTIDE SEQUENCE [LARGE SCALE GENOMIC DNA]</scope>
    <source>
        <strain evidence="3 4">BYS139W</strain>
    </source>
</reference>
<name>A0ABU9BDF9_9BURK</name>
<feature type="transmembrane region" description="Helical" evidence="1">
    <location>
        <begin position="262"/>
        <end position="280"/>
    </location>
</feature>
<feature type="domain" description="DUF2157" evidence="2">
    <location>
        <begin position="18"/>
        <end position="145"/>
    </location>
</feature>
<accession>A0ABU9BDF9</accession>
<keyword evidence="1" id="KW-0472">Membrane</keyword>
<evidence type="ECO:0000259" key="2">
    <source>
        <dbReference type="Pfam" id="PF09925"/>
    </source>
</evidence>
<feature type="transmembrane region" description="Helical" evidence="1">
    <location>
        <begin position="233"/>
        <end position="250"/>
    </location>
</feature>
<evidence type="ECO:0000313" key="4">
    <source>
        <dbReference type="Proteomes" id="UP001368500"/>
    </source>
</evidence>
<protein>
    <submittedName>
        <fullName evidence="3">DUF2157 domain-containing protein</fullName>
    </submittedName>
</protein>
<dbReference type="InterPro" id="IPR018677">
    <property type="entry name" value="DUF2157"/>
</dbReference>
<evidence type="ECO:0000256" key="1">
    <source>
        <dbReference type="SAM" id="Phobius"/>
    </source>
</evidence>
<feature type="transmembrane region" description="Helical" evidence="1">
    <location>
        <begin position="145"/>
        <end position="162"/>
    </location>
</feature>
<gene>
    <name evidence="3" type="ORF">AACH11_18420</name>
</gene>
<dbReference type="Proteomes" id="UP001368500">
    <property type="component" value="Unassembled WGS sequence"/>
</dbReference>
<organism evidence="3 4">
    <name type="scientific">Pseudaquabacterium rugosum</name>
    <dbReference type="NCBI Taxonomy" id="2984194"/>
    <lineage>
        <taxon>Bacteria</taxon>
        <taxon>Pseudomonadati</taxon>
        <taxon>Pseudomonadota</taxon>
        <taxon>Betaproteobacteria</taxon>
        <taxon>Burkholderiales</taxon>
        <taxon>Sphaerotilaceae</taxon>
        <taxon>Pseudaquabacterium</taxon>
    </lineage>
</organism>
<keyword evidence="1" id="KW-1133">Transmembrane helix</keyword>
<comment type="caution">
    <text evidence="3">The sequence shown here is derived from an EMBL/GenBank/DDBJ whole genome shotgun (WGS) entry which is preliminary data.</text>
</comment>
<feature type="transmembrane region" description="Helical" evidence="1">
    <location>
        <begin position="69"/>
        <end position="88"/>
    </location>
</feature>
<dbReference type="EMBL" id="JBBUTF010000018">
    <property type="protein sequence ID" value="MEK8027940.1"/>
    <property type="molecule type" value="Genomic_DNA"/>
</dbReference>
<feature type="transmembrane region" description="Helical" evidence="1">
    <location>
        <begin position="205"/>
        <end position="227"/>
    </location>
</feature>
<keyword evidence="1" id="KW-0812">Transmembrane</keyword>
<keyword evidence="4" id="KW-1185">Reference proteome</keyword>
<feature type="transmembrane region" description="Helical" evidence="1">
    <location>
        <begin position="174"/>
        <end position="193"/>
    </location>
</feature>
<dbReference type="RefSeq" id="WP_341375724.1">
    <property type="nucleotide sequence ID" value="NZ_JBBUTF010000018.1"/>
</dbReference>
<dbReference type="Pfam" id="PF09925">
    <property type="entry name" value="DUF2157"/>
    <property type="match status" value="1"/>
</dbReference>
<feature type="transmembrane region" description="Helical" evidence="1">
    <location>
        <begin position="292"/>
        <end position="310"/>
    </location>
</feature>
<feature type="transmembrane region" description="Helical" evidence="1">
    <location>
        <begin position="95"/>
        <end position="115"/>
    </location>
</feature>
<sequence length="323" mass="33702">MDLRQTLFALAAEHGVAADARLQAAAGLQGEPAAVRHRGPFVLRATAATLVGLGLVFWVAANWDTLGRAARFGLLQGLLLLALAGAAMRPAARAAFSLLAWLVTGGLLACFGQIYQTGADPWPLFALWALLTLPLALAARSDLVWVPWVLVAMVAVSLWTQAHAGHRWRTDADTLPLFLQAWGATLALPALLSPAAARWTGAGPWALRTAITLAVVAITVTALGALFGSPVQAHYGLGLVVLLALTWGLARPATVDLHGLSVAWAGLDTLLVCGLARWLFRGSGGDTAGKLLVLGVAAAVLVAASVASLLRRVRQARTTERPA</sequence>